<dbReference type="InterPro" id="IPR004704">
    <property type="entry name" value="PTS_IID_man"/>
</dbReference>
<keyword evidence="1" id="KW-0812">Transmembrane</keyword>
<dbReference type="GO" id="GO:0009401">
    <property type="term" value="P:phosphoenolpyruvate-dependent sugar phosphotransferase system"/>
    <property type="evidence" value="ECO:0007669"/>
    <property type="project" value="InterPro"/>
</dbReference>
<dbReference type="Pfam" id="PF03613">
    <property type="entry name" value="EIID-AGA"/>
    <property type="match status" value="1"/>
</dbReference>
<organism evidence="2 3">
    <name type="scientific">Syntrophotalea acetylenivorans</name>
    <dbReference type="NCBI Taxonomy" id="1842532"/>
    <lineage>
        <taxon>Bacteria</taxon>
        <taxon>Pseudomonadati</taxon>
        <taxon>Thermodesulfobacteriota</taxon>
        <taxon>Desulfuromonadia</taxon>
        <taxon>Desulfuromonadales</taxon>
        <taxon>Syntrophotaleaceae</taxon>
        <taxon>Syntrophotalea</taxon>
    </lineage>
</organism>
<feature type="transmembrane region" description="Helical" evidence="1">
    <location>
        <begin position="182"/>
        <end position="199"/>
    </location>
</feature>
<dbReference type="GO" id="GO:0005886">
    <property type="term" value="C:plasma membrane"/>
    <property type="evidence" value="ECO:0007669"/>
    <property type="project" value="TreeGrafter"/>
</dbReference>
<dbReference type="PANTHER" id="PTHR32502">
    <property type="entry name" value="N-ACETYLGALACTOSAMINE PERMEASE II COMPONENT-RELATED"/>
    <property type="match status" value="1"/>
</dbReference>
<keyword evidence="1" id="KW-0472">Membrane</keyword>
<feature type="transmembrane region" description="Helical" evidence="1">
    <location>
        <begin position="230"/>
        <end position="246"/>
    </location>
</feature>
<dbReference type="EMBL" id="CP015519">
    <property type="protein sequence ID" value="APG26613.1"/>
    <property type="molecule type" value="Genomic_DNA"/>
</dbReference>
<dbReference type="PROSITE" id="PS51108">
    <property type="entry name" value="PTS_EIID"/>
    <property type="match status" value="1"/>
</dbReference>
<sequence>MKLPRSVLLKVLSRSFLLQTSWNYEQMQSLGLVYTLTPAFRQYYSGVTLLSAYRRHLEYFNTHPYLATTVIGAVLKLEEQVQQGIDPGFTLGEFKSAMVAPCAAMGDAFFWGAVRPAAAVAALLWAFHGSLWGPVLFIVLFNLPHFWFRIQGLVKGYGGGVRVVSTLQRWHLSDWAIHLKQVLVVLLGLLAAAIGAAATKHLSVGIFWGLCVAPIALGLCTLMRRRVSSLLIIIASSLFLLGWFQLH</sequence>
<evidence type="ECO:0000256" key="1">
    <source>
        <dbReference type="SAM" id="Phobius"/>
    </source>
</evidence>
<keyword evidence="1" id="KW-1133">Transmembrane helix</keyword>
<gene>
    <name evidence="2" type="ORF">A7E78_01285</name>
</gene>
<dbReference type="OrthoDB" id="9811533at2"/>
<dbReference type="PANTHER" id="PTHR32502:SF23">
    <property type="entry name" value="TRANSPORT PROTEIN, PTS SYSTEM"/>
    <property type="match status" value="1"/>
</dbReference>
<name>A0A1L3GKZ0_9BACT</name>
<keyword evidence="3" id="KW-1185">Reference proteome</keyword>
<dbReference type="RefSeq" id="WP_072282574.1">
    <property type="nucleotide sequence ID" value="NZ_CP015519.1"/>
</dbReference>
<protein>
    <submittedName>
        <fullName evidence="2">Uncharacterized protein</fullName>
    </submittedName>
</protein>
<evidence type="ECO:0000313" key="3">
    <source>
        <dbReference type="Proteomes" id="UP000182517"/>
    </source>
</evidence>
<feature type="transmembrane region" description="Helical" evidence="1">
    <location>
        <begin position="205"/>
        <end position="223"/>
    </location>
</feature>
<accession>A0A1L3GKZ0</accession>
<dbReference type="AlphaFoldDB" id="A0A1L3GKZ0"/>
<dbReference type="STRING" id="1842532.A7E78_01285"/>
<dbReference type="InterPro" id="IPR050303">
    <property type="entry name" value="GatZ_KbaZ_carbometab"/>
</dbReference>
<proteinExistence type="predicted"/>
<dbReference type="Proteomes" id="UP000182517">
    <property type="component" value="Chromosome"/>
</dbReference>
<dbReference type="KEGG" id="pef:A7E78_01285"/>
<reference evidence="2 3" key="1">
    <citation type="journal article" date="2017" name="Genome Announc.">
        <title>Complete Genome Sequences of Two Acetylene-Fermenting Pelobacter acetylenicus Strains.</title>
        <authorList>
            <person name="Sutton J.M."/>
            <person name="Baesman S.M."/>
            <person name="Fierst J.L."/>
            <person name="Poret-Peterson A.T."/>
            <person name="Oremland R.S."/>
            <person name="Dunlap D.S."/>
            <person name="Akob D.M."/>
        </authorList>
    </citation>
    <scope>NUCLEOTIDE SEQUENCE [LARGE SCALE GENOMIC DNA]</scope>
    <source>
        <strain evidence="2 3">SFB93</strain>
    </source>
</reference>
<evidence type="ECO:0000313" key="2">
    <source>
        <dbReference type="EMBL" id="APG26613.1"/>
    </source>
</evidence>